<feature type="region of interest" description="Disordered" evidence="1">
    <location>
        <begin position="1"/>
        <end position="30"/>
    </location>
</feature>
<dbReference type="AlphaFoldDB" id="A0AAD5TFT0"/>
<gene>
    <name evidence="3" type="ORF">HDU87_008136</name>
</gene>
<evidence type="ECO:0000313" key="3">
    <source>
        <dbReference type="EMBL" id="KAJ3172275.1"/>
    </source>
</evidence>
<feature type="compositionally biased region" description="Polar residues" evidence="1">
    <location>
        <begin position="7"/>
        <end position="27"/>
    </location>
</feature>
<evidence type="ECO:0000256" key="1">
    <source>
        <dbReference type="SAM" id="MobiDB-lite"/>
    </source>
</evidence>
<dbReference type="EMBL" id="JADGJQ010000080">
    <property type="protein sequence ID" value="KAJ3172275.1"/>
    <property type="molecule type" value="Genomic_DNA"/>
</dbReference>
<comment type="caution">
    <text evidence="3">The sequence shown here is derived from an EMBL/GenBank/DDBJ whole genome shotgun (WGS) entry which is preliminary data.</text>
</comment>
<keyword evidence="2" id="KW-0472">Membrane</keyword>
<dbReference type="Proteomes" id="UP001212152">
    <property type="component" value="Unassembled WGS sequence"/>
</dbReference>
<keyword evidence="2" id="KW-1133">Transmembrane helix</keyword>
<feature type="transmembrane region" description="Helical" evidence="2">
    <location>
        <begin position="58"/>
        <end position="83"/>
    </location>
</feature>
<evidence type="ECO:0000313" key="4">
    <source>
        <dbReference type="Proteomes" id="UP001212152"/>
    </source>
</evidence>
<accession>A0AAD5TFT0</accession>
<evidence type="ECO:0000256" key="2">
    <source>
        <dbReference type="SAM" id="Phobius"/>
    </source>
</evidence>
<organism evidence="3 4">
    <name type="scientific">Geranomyces variabilis</name>
    <dbReference type="NCBI Taxonomy" id="109894"/>
    <lineage>
        <taxon>Eukaryota</taxon>
        <taxon>Fungi</taxon>
        <taxon>Fungi incertae sedis</taxon>
        <taxon>Chytridiomycota</taxon>
        <taxon>Chytridiomycota incertae sedis</taxon>
        <taxon>Chytridiomycetes</taxon>
        <taxon>Spizellomycetales</taxon>
        <taxon>Powellomycetaceae</taxon>
        <taxon>Geranomyces</taxon>
    </lineage>
</organism>
<proteinExistence type="predicted"/>
<reference evidence="3" key="1">
    <citation type="submission" date="2020-05" db="EMBL/GenBank/DDBJ databases">
        <title>Phylogenomic resolution of chytrid fungi.</title>
        <authorList>
            <person name="Stajich J.E."/>
            <person name="Amses K."/>
            <person name="Simmons R."/>
            <person name="Seto K."/>
            <person name="Myers J."/>
            <person name="Bonds A."/>
            <person name="Quandt C.A."/>
            <person name="Barry K."/>
            <person name="Liu P."/>
            <person name="Grigoriev I."/>
            <person name="Longcore J.E."/>
            <person name="James T.Y."/>
        </authorList>
    </citation>
    <scope>NUCLEOTIDE SEQUENCE</scope>
    <source>
        <strain evidence="3">JEL0379</strain>
    </source>
</reference>
<keyword evidence="4" id="KW-1185">Reference proteome</keyword>
<feature type="transmembrane region" description="Helical" evidence="2">
    <location>
        <begin position="434"/>
        <end position="456"/>
    </location>
</feature>
<keyword evidence="2" id="KW-0812">Transmembrane</keyword>
<protein>
    <submittedName>
        <fullName evidence="3">Uncharacterized protein</fullName>
    </submittedName>
</protein>
<name>A0AAD5TFT0_9FUNG</name>
<sequence length="601" mass="64959">MEKRRASMNQPAFNAVPTSEPSSNRDSTIGRDAAETTISELAAGAVDRTSKNKPKIPLLVLAPSLVIAALAAVLLPVCMVLLLTSQQSTTDLSNSYLSSIMSNTQLKVNHSIDGARFASATVGRLPATALAMMDQTNLLSEKPTWQLMGRLFQDQSLDGVQCYTASFKPNAGPEISFDTVSFTYLTVSRSFVPPYSNAALGISDYHDLGNARQFALNQSTLEIINGTNALGNDTNGIWPQIYALHWDMTFSNAIQELLQPVPRMNPFLGYTLNQQGLYGFAISQVFAAPTNPAFLYACGAVIVVDYNLNNLLVEIAKSSTSAVIALLRNNANMTLLTTSSVELTYAQVLAGNVSSDDLSQAIRAEVRARYPSIAAIKAQGSGQNFAATVMGASWIIQVDSVTFTEYSQDVLGLVVAIPRKAIFSKIDSAKSRSIGIAAGLSVGIALIMAVIFALIVTPLRHLAKAMGMLTQMDFAALDNGKILEEQSYISEIRGVQNSFSTMVKAFAGGIKKNRELQQTRGIKQTRVTTKKFSKHFRTRELLGKRFAINVNLFQRATSAFSSGAGVRLKVKIAMRWGESVHKGKYGDPGHARAPAEFDNAK</sequence>